<gene>
    <name evidence="1" type="ORF">JOC86_002899</name>
</gene>
<name>A0ABS2NET8_9BACI</name>
<comment type="caution">
    <text evidence="1">The sequence shown here is derived from an EMBL/GenBank/DDBJ whole genome shotgun (WGS) entry which is preliminary data.</text>
</comment>
<keyword evidence="2" id="KW-1185">Reference proteome</keyword>
<evidence type="ECO:0000313" key="2">
    <source>
        <dbReference type="Proteomes" id="UP001646157"/>
    </source>
</evidence>
<protein>
    <submittedName>
        <fullName evidence="1">Uncharacterized protein</fullName>
    </submittedName>
</protein>
<evidence type="ECO:0000313" key="1">
    <source>
        <dbReference type="EMBL" id="MBM7586347.1"/>
    </source>
</evidence>
<accession>A0ABS2NET8</accession>
<dbReference type="EMBL" id="JAFBDZ010000003">
    <property type="protein sequence ID" value="MBM7586347.1"/>
    <property type="molecule type" value="Genomic_DNA"/>
</dbReference>
<dbReference type="Proteomes" id="UP001646157">
    <property type="component" value="Unassembled WGS sequence"/>
</dbReference>
<reference evidence="1 2" key="1">
    <citation type="submission" date="2021-01" db="EMBL/GenBank/DDBJ databases">
        <title>Genomic Encyclopedia of Type Strains, Phase IV (KMG-IV): sequencing the most valuable type-strain genomes for metagenomic binning, comparative biology and taxonomic classification.</title>
        <authorList>
            <person name="Goeker M."/>
        </authorList>
    </citation>
    <scope>NUCLEOTIDE SEQUENCE [LARGE SCALE GENOMIC DNA]</scope>
    <source>
        <strain evidence="1 2">DSM 24834</strain>
    </source>
</reference>
<proteinExistence type="predicted"/>
<organism evidence="1 2">
    <name type="scientific">Rossellomorea pakistanensis</name>
    <dbReference type="NCBI Taxonomy" id="992288"/>
    <lineage>
        <taxon>Bacteria</taxon>
        <taxon>Bacillati</taxon>
        <taxon>Bacillota</taxon>
        <taxon>Bacilli</taxon>
        <taxon>Bacillales</taxon>
        <taxon>Bacillaceae</taxon>
        <taxon>Rossellomorea</taxon>
    </lineage>
</organism>
<sequence>MHTNLQQQFKMVASFMRFCDNMEVKKLSKKLGFFSEEIVILGRIT</sequence>